<proteinExistence type="predicted"/>
<dbReference type="PROSITE" id="PS50177">
    <property type="entry name" value="NTF2_DOMAIN"/>
    <property type="match status" value="1"/>
</dbReference>
<dbReference type="CDD" id="cd00780">
    <property type="entry name" value="NTF2"/>
    <property type="match status" value="1"/>
</dbReference>
<evidence type="ECO:0000256" key="3">
    <source>
        <dbReference type="SAM" id="MobiDB-lite"/>
    </source>
</evidence>
<dbReference type="PANTHER" id="PTHR10693:SF52">
    <property type="entry name" value="RAS GTPASE-ACTIVATING BINDING-LIKE PROTEIN"/>
    <property type="match status" value="1"/>
</dbReference>
<dbReference type="CDD" id="cd00590">
    <property type="entry name" value="RRM_SF"/>
    <property type="match status" value="1"/>
</dbReference>
<evidence type="ECO:0000256" key="4">
    <source>
        <dbReference type="SAM" id="Phobius"/>
    </source>
</evidence>
<dbReference type="SUPFAM" id="SSF54928">
    <property type="entry name" value="RNA-binding domain, RBD"/>
    <property type="match status" value="1"/>
</dbReference>
<dbReference type="Pfam" id="PF00076">
    <property type="entry name" value="RRM_1"/>
    <property type="match status" value="1"/>
</dbReference>
<keyword evidence="8" id="KW-1185">Reference proteome</keyword>
<dbReference type="OrthoDB" id="339151at2759"/>
<evidence type="ECO:0000256" key="1">
    <source>
        <dbReference type="ARBA" id="ARBA00022884"/>
    </source>
</evidence>
<dbReference type="InterPro" id="IPR035979">
    <property type="entry name" value="RBD_domain_sf"/>
</dbReference>
<dbReference type="GO" id="GO:1990904">
    <property type="term" value="C:ribonucleoprotein complex"/>
    <property type="evidence" value="ECO:0007669"/>
    <property type="project" value="TreeGrafter"/>
</dbReference>
<feature type="transmembrane region" description="Helical" evidence="4">
    <location>
        <begin position="122"/>
        <end position="154"/>
    </location>
</feature>
<evidence type="ECO:0000259" key="5">
    <source>
        <dbReference type="PROSITE" id="PS50102"/>
    </source>
</evidence>
<accession>A0A9Q0F6Z3</accession>
<sequence>MALQTAGDSTAPSAQTVGNAFVEQYYHILHTSPELVYRFYQDSSVLSRPDANGVMTSVATMQGINEKILSLNFKDCKAEIKTADAQKSYNEAVTVYVEDTDSPGNPPDNGIEKPSPTSPGRVLYSVLVLEFLVSLVYFLSWHHVLSIILSFLFLERSHVLDPPAPDPATSGGEEHTNIAERVDDQFAHANNLVNGTEVDVGSEPHSNGNGFSVVTEAIPSPAEEDTPKKSYASIVIAKGSSGPRKVYLPASTEKVAPKKTENQSSGSAGPEIEAEAAVPSGNDAQKSSNDQEEVEGHSIYIRNLPYNMSADQLESEFKKFGPVKEGGVQIRYNRTQGYCFGFIEFHSQSSMNNAAKLVVEEAGFLLEEEVFGVTASGAVRIMVVALLSEEMSSEAGKNFQVEVEVQAGKVKVTSRVKEVTSRGEGGEEEEEGEGEGEGEAQAGVQVKQSMKLFLHEFKCIEFCGCLSNTCSVGLWLGT</sequence>
<dbReference type="InterPro" id="IPR039539">
    <property type="entry name" value="Ras_GTPase_bind_prot"/>
</dbReference>
<dbReference type="SMART" id="SM00360">
    <property type="entry name" value="RRM"/>
    <property type="match status" value="1"/>
</dbReference>
<keyword evidence="4" id="KW-0472">Membrane</keyword>
<comment type="caution">
    <text evidence="7">The sequence shown here is derived from an EMBL/GenBank/DDBJ whole genome shotgun (WGS) entry which is preliminary data.</text>
</comment>
<feature type="region of interest" description="Disordered" evidence="3">
    <location>
        <begin position="246"/>
        <end position="295"/>
    </location>
</feature>
<dbReference type="InterPro" id="IPR032710">
    <property type="entry name" value="NTF2-like_dom_sf"/>
</dbReference>
<dbReference type="InterPro" id="IPR018222">
    <property type="entry name" value="Nuclear_transport_factor_2_euk"/>
</dbReference>
<reference evidence="7" key="2">
    <citation type="journal article" date="2023" name="Plants (Basel)">
        <title>Annotation of the Turnera subulata (Passifloraceae) Draft Genome Reveals the S-Locus Evolved after the Divergence of Turneroideae from Passifloroideae in a Stepwise Manner.</title>
        <authorList>
            <person name="Henning P.M."/>
            <person name="Roalson E.H."/>
            <person name="Mir W."/>
            <person name="McCubbin A.G."/>
            <person name="Shore J.S."/>
        </authorList>
    </citation>
    <scope>NUCLEOTIDE SEQUENCE</scope>
    <source>
        <strain evidence="7">F60SS</strain>
    </source>
</reference>
<keyword evidence="1 2" id="KW-0694">RNA-binding</keyword>
<evidence type="ECO:0000313" key="8">
    <source>
        <dbReference type="Proteomes" id="UP001141552"/>
    </source>
</evidence>
<dbReference type="InterPro" id="IPR002075">
    <property type="entry name" value="NTF2_dom"/>
</dbReference>
<feature type="compositionally biased region" description="Basic and acidic residues" evidence="3">
    <location>
        <begin position="416"/>
        <end position="425"/>
    </location>
</feature>
<dbReference type="Gene3D" id="3.30.70.330">
    <property type="match status" value="1"/>
</dbReference>
<dbReference type="Gene3D" id="3.10.450.50">
    <property type="match status" value="1"/>
</dbReference>
<evidence type="ECO:0000259" key="6">
    <source>
        <dbReference type="PROSITE" id="PS50177"/>
    </source>
</evidence>
<dbReference type="PANTHER" id="PTHR10693">
    <property type="entry name" value="RAS GTPASE-ACTIVATING PROTEIN-BINDING PROTEIN"/>
    <property type="match status" value="1"/>
</dbReference>
<feature type="compositionally biased region" description="Acidic residues" evidence="3">
    <location>
        <begin position="426"/>
        <end position="438"/>
    </location>
</feature>
<keyword evidence="4" id="KW-0812">Transmembrane</keyword>
<feature type="domain" description="RRM" evidence="5">
    <location>
        <begin position="297"/>
        <end position="406"/>
    </location>
</feature>
<dbReference type="SUPFAM" id="SSF54427">
    <property type="entry name" value="NTF2-like"/>
    <property type="match status" value="1"/>
</dbReference>
<feature type="domain" description="NTF2" evidence="6">
    <location>
        <begin position="17"/>
        <end position="97"/>
    </location>
</feature>
<dbReference type="AlphaFoldDB" id="A0A9Q0F6Z3"/>
<protein>
    <recommendedName>
        <fullName evidence="9">NTF2 domain-containing protein</fullName>
    </recommendedName>
</protein>
<feature type="region of interest" description="Disordered" evidence="3">
    <location>
        <begin position="416"/>
        <end position="441"/>
    </location>
</feature>
<name>A0A9Q0F6Z3_9ROSI</name>
<dbReference type="EMBL" id="JAKUCV010006748">
    <property type="protein sequence ID" value="KAJ4826090.1"/>
    <property type="molecule type" value="Genomic_DNA"/>
</dbReference>
<reference evidence="7" key="1">
    <citation type="submission" date="2022-02" db="EMBL/GenBank/DDBJ databases">
        <authorList>
            <person name="Henning P.M."/>
            <person name="McCubbin A.G."/>
            <person name="Shore J.S."/>
        </authorList>
    </citation>
    <scope>NUCLEOTIDE SEQUENCE</scope>
    <source>
        <strain evidence="7">F60SS</strain>
        <tissue evidence="7">Leaves</tissue>
    </source>
</reference>
<dbReference type="InterPro" id="IPR012677">
    <property type="entry name" value="Nucleotide-bd_a/b_plait_sf"/>
</dbReference>
<dbReference type="GO" id="GO:0003729">
    <property type="term" value="F:mRNA binding"/>
    <property type="evidence" value="ECO:0007669"/>
    <property type="project" value="TreeGrafter"/>
</dbReference>
<evidence type="ECO:0000256" key="2">
    <source>
        <dbReference type="PROSITE-ProRule" id="PRU00176"/>
    </source>
</evidence>
<keyword evidence="4" id="KW-1133">Transmembrane helix</keyword>
<dbReference type="GO" id="GO:0005829">
    <property type="term" value="C:cytosol"/>
    <property type="evidence" value="ECO:0007669"/>
    <property type="project" value="TreeGrafter"/>
</dbReference>
<dbReference type="Pfam" id="PF02136">
    <property type="entry name" value="NTF2"/>
    <property type="match status" value="1"/>
</dbReference>
<dbReference type="PROSITE" id="PS50102">
    <property type="entry name" value="RRM"/>
    <property type="match status" value="1"/>
</dbReference>
<evidence type="ECO:0008006" key="9">
    <source>
        <dbReference type="Google" id="ProtNLM"/>
    </source>
</evidence>
<dbReference type="Proteomes" id="UP001141552">
    <property type="component" value="Unassembled WGS sequence"/>
</dbReference>
<dbReference type="InterPro" id="IPR000504">
    <property type="entry name" value="RRM_dom"/>
</dbReference>
<gene>
    <name evidence="7" type="ORF">Tsubulata_015186</name>
</gene>
<organism evidence="7 8">
    <name type="scientific">Turnera subulata</name>
    <dbReference type="NCBI Taxonomy" id="218843"/>
    <lineage>
        <taxon>Eukaryota</taxon>
        <taxon>Viridiplantae</taxon>
        <taxon>Streptophyta</taxon>
        <taxon>Embryophyta</taxon>
        <taxon>Tracheophyta</taxon>
        <taxon>Spermatophyta</taxon>
        <taxon>Magnoliopsida</taxon>
        <taxon>eudicotyledons</taxon>
        <taxon>Gunneridae</taxon>
        <taxon>Pentapetalae</taxon>
        <taxon>rosids</taxon>
        <taxon>fabids</taxon>
        <taxon>Malpighiales</taxon>
        <taxon>Passifloraceae</taxon>
        <taxon>Turnera</taxon>
    </lineage>
</organism>
<evidence type="ECO:0000313" key="7">
    <source>
        <dbReference type="EMBL" id="KAJ4826090.1"/>
    </source>
</evidence>